<dbReference type="AlphaFoldDB" id="A0A1F6BNA0"/>
<keyword evidence="1" id="KW-0472">Membrane</keyword>
<dbReference type="Pfam" id="PF20221">
    <property type="entry name" value="DUF6580"/>
    <property type="match status" value="1"/>
</dbReference>
<dbReference type="Proteomes" id="UP000179324">
    <property type="component" value="Unassembled WGS sequence"/>
</dbReference>
<keyword evidence="1" id="KW-1133">Transmembrane helix</keyword>
<organism evidence="2 3">
    <name type="scientific">Candidatus Jorgensenbacteria bacterium GWC1_48_12</name>
    <dbReference type="NCBI Taxonomy" id="1798469"/>
    <lineage>
        <taxon>Bacteria</taxon>
        <taxon>Candidatus Joergenseniibacteriota</taxon>
    </lineage>
</organism>
<dbReference type="EMBL" id="MFKI01000033">
    <property type="protein sequence ID" value="OGG38027.1"/>
    <property type="molecule type" value="Genomic_DNA"/>
</dbReference>
<evidence type="ECO:0008006" key="4">
    <source>
        <dbReference type="Google" id="ProtNLM"/>
    </source>
</evidence>
<feature type="transmembrane region" description="Helical" evidence="1">
    <location>
        <begin position="72"/>
        <end position="90"/>
    </location>
</feature>
<evidence type="ECO:0000256" key="1">
    <source>
        <dbReference type="SAM" id="Phobius"/>
    </source>
</evidence>
<accession>A0A1F6BNA0</accession>
<sequence length="184" mass="20242">MKKAIFKEGVLPVLLITLGVMMRFLPHPANFAPIGAIAVFSGMYLPKRVALIVPLLAVLASDFFIGFYDWKIMLSVYGGFLLMGVIGLFVRKHKKVGNVIGGTLLGSLSFFLITNAAVWMFGAMYASDFAGLMQSYFMALPFFLNSVLGDLFYVGVLVGGMELVLRLAAPENSQARRGNKFRWV</sequence>
<dbReference type="InterPro" id="IPR046487">
    <property type="entry name" value="DUF6580"/>
</dbReference>
<proteinExistence type="predicted"/>
<keyword evidence="1" id="KW-0812">Transmembrane</keyword>
<feature type="transmembrane region" description="Helical" evidence="1">
    <location>
        <begin position="48"/>
        <end position="65"/>
    </location>
</feature>
<gene>
    <name evidence="2" type="ORF">A2127_01815</name>
</gene>
<feature type="transmembrane region" description="Helical" evidence="1">
    <location>
        <begin position="96"/>
        <end position="118"/>
    </location>
</feature>
<evidence type="ECO:0000313" key="2">
    <source>
        <dbReference type="EMBL" id="OGG38027.1"/>
    </source>
</evidence>
<reference evidence="2 3" key="1">
    <citation type="journal article" date="2016" name="Nat. Commun.">
        <title>Thousands of microbial genomes shed light on interconnected biogeochemical processes in an aquifer system.</title>
        <authorList>
            <person name="Anantharaman K."/>
            <person name="Brown C.T."/>
            <person name="Hug L.A."/>
            <person name="Sharon I."/>
            <person name="Castelle C.J."/>
            <person name="Probst A.J."/>
            <person name="Thomas B.C."/>
            <person name="Singh A."/>
            <person name="Wilkins M.J."/>
            <person name="Karaoz U."/>
            <person name="Brodie E.L."/>
            <person name="Williams K.H."/>
            <person name="Hubbard S.S."/>
            <person name="Banfield J.F."/>
        </authorList>
    </citation>
    <scope>NUCLEOTIDE SEQUENCE [LARGE SCALE GENOMIC DNA]</scope>
</reference>
<evidence type="ECO:0000313" key="3">
    <source>
        <dbReference type="Proteomes" id="UP000179324"/>
    </source>
</evidence>
<comment type="caution">
    <text evidence="2">The sequence shown here is derived from an EMBL/GenBank/DDBJ whole genome shotgun (WGS) entry which is preliminary data.</text>
</comment>
<name>A0A1F6BNA0_9BACT</name>
<protein>
    <recommendedName>
        <fullName evidence="4">ECF transporter S component</fullName>
    </recommendedName>
</protein>